<evidence type="ECO:0008006" key="4">
    <source>
        <dbReference type="Google" id="ProtNLM"/>
    </source>
</evidence>
<feature type="transmembrane region" description="Helical" evidence="1">
    <location>
        <begin position="146"/>
        <end position="163"/>
    </location>
</feature>
<keyword evidence="1" id="KW-1133">Transmembrane helix</keyword>
<organism evidence="2 3">
    <name type="scientific">Candidatus Berkelbacteria bacterium CG_4_9_14_3_um_filter_39_23</name>
    <dbReference type="NCBI Taxonomy" id="1974508"/>
    <lineage>
        <taxon>Bacteria</taxon>
        <taxon>Candidatus Berkelbacteria</taxon>
    </lineage>
</organism>
<dbReference type="AlphaFoldDB" id="A0A2M8C4X6"/>
<dbReference type="Proteomes" id="UP000229421">
    <property type="component" value="Unassembled WGS sequence"/>
</dbReference>
<reference evidence="3" key="1">
    <citation type="submission" date="2017-09" db="EMBL/GenBank/DDBJ databases">
        <title>Depth-based differentiation of microbial function through sediment-hosted aquifers and enrichment of novel symbionts in the deep terrestrial subsurface.</title>
        <authorList>
            <person name="Probst A.J."/>
            <person name="Ladd B."/>
            <person name="Jarett J.K."/>
            <person name="Geller-Mcgrath D.E."/>
            <person name="Sieber C.M.K."/>
            <person name="Emerson J.B."/>
            <person name="Anantharaman K."/>
            <person name="Thomas B.C."/>
            <person name="Malmstrom R."/>
            <person name="Stieglmeier M."/>
            <person name="Klingl A."/>
            <person name="Woyke T."/>
            <person name="Ryan C.M."/>
            <person name="Banfield J.F."/>
        </authorList>
    </citation>
    <scope>NUCLEOTIDE SEQUENCE [LARGE SCALE GENOMIC DNA]</scope>
</reference>
<dbReference type="EMBL" id="PFTZ01000081">
    <property type="protein sequence ID" value="PJB51162.1"/>
    <property type="molecule type" value="Genomic_DNA"/>
</dbReference>
<sequence length="171" mass="18880">MNTPSWDLFIGLFFIIGVSYGFMMQREKVMVTMISAYASMAITQILSPIAQKFFIGDSNVGNIFIKANLSPFTIQAGIFVGIIILITVRGGLVGTRAKGLLSPVEVLAYSALNSAMIMSAILFFLPEDMRNQLMVNSKFAKIIIGYHDWWLILPVVALIATGFKKGTDMDR</sequence>
<proteinExistence type="predicted"/>
<evidence type="ECO:0000256" key="1">
    <source>
        <dbReference type="SAM" id="Phobius"/>
    </source>
</evidence>
<feature type="transmembrane region" description="Helical" evidence="1">
    <location>
        <begin position="74"/>
        <end position="94"/>
    </location>
</feature>
<evidence type="ECO:0000313" key="3">
    <source>
        <dbReference type="Proteomes" id="UP000229421"/>
    </source>
</evidence>
<gene>
    <name evidence="2" type="ORF">CO101_02780</name>
</gene>
<keyword evidence="1" id="KW-0472">Membrane</keyword>
<keyword evidence="1" id="KW-0812">Transmembrane</keyword>
<protein>
    <recommendedName>
        <fullName evidence="4">Colicin V production protein</fullName>
    </recommendedName>
</protein>
<feature type="transmembrane region" description="Helical" evidence="1">
    <location>
        <begin position="34"/>
        <end position="54"/>
    </location>
</feature>
<feature type="transmembrane region" description="Helical" evidence="1">
    <location>
        <begin position="6"/>
        <end position="22"/>
    </location>
</feature>
<accession>A0A2M8C4X6</accession>
<name>A0A2M8C4X6_9BACT</name>
<evidence type="ECO:0000313" key="2">
    <source>
        <dbReference type="EMBL" id="PJB51162.1"/>
    </source>
</evidence>
<comment type="caution">
    <text evidence="2">The sequence shown here is derived from an EMBL/GenBank/DDBJ whole genome shotgun (WGS) entry which is preliminary data.</text>
</comment>
<feature type="transmembrane region" description="Helical" evidence="1">
    <location>
        <begin position="106"/>
        <end position="126"/>
    </location>
</feature>